<dbReference type="Proteomes" id="UP000499080">
    <property type="component" value="Unassembled WGS sequence"/>
</dbReference>
<gene>
    <name evidence="1" type="ORF">AVEN_3601_1</name>
</gene>
<dbReference type="EMBL" id="BGPR01000981">
    <property type="protein sequence ID" value="GBM41978.1"/>
    <property type="molecule type" value="Genomic_DNA"/>
</dbReference>
<evidence type="ECO:0000313" key="2">
    <source>
        <dbReference type="Proteomes" id="UP000499080"/>
    </source>
</evidence>
<accession>A0A4Y2FNA3</accession>
<name>A0A4Y2FNA3_ARAVE</name>
<comment type="caution">
    <text evidence="1">The sequence shown here is derived from an EMBL/GenBank/DDBJ whole genome shotgun (WGS) entry which is preliminary data.</text>
</comment>
<proteinExistence type="predicted"/>
<evidence type="ECO:0000313" key="1">
    <source>
        <dbReference type="EMBL" id="GBM41978.1"/>
    </source>
</evidence>
<keyword evidence="2" id="KW-1185">Reference proteome</keyword>
<reference evidence="1 2" key="1">
    <citation type="journal article" date="2019" name="Sci. Rep.">
        <title>Orb-weaving spider Araneus ventricosus genome elucidates the spidroin gene catalogue.</title>
        <authorList>
            <person name="Kono N."/>
            <person name="Nakamura H."/>
            <person name="Ohtoshi R."/>
            <person name="Moran D.A.P."/>
            <person name="Shinohara A."/>
            <person name="Yoshida Y."/>
            <person name="Fujiwara M."/>
            <person name="Mori M."/>
            <person name="Tomita M."/>
            <person name="Arakawa K."/>
        </authorList>
    </citation>
    <scope>NUCLEOTIDE SEQUENCE [LARGE SCALE GENOMIC DNA]</scope>
</reference>
<protein>
    <recommendedName>
        <fullName evidence="3">Reverse transcriptase domain-containing protein</fullName>
    </recommendedName>
</protein>
<evidence type="ECO:0008006" key="3">
    <source>
        <dbReference type="Google" id="ProtNLM"/>
    </source>
</evidence>
<organism evidence="1 2">
    <name type="scientific">Araneus ventricosus</name>
    <name type="common">Orbweaver spider</name>
    <name type="synonym">Epeira ventricosa</name>
    <dbReference type="NCBI Taxonomy" id="182803"/>
    <lineage>
        <taxon>Eukaryota</taxon>
        <taxon>Metazoa</taxon>
        <taxon>Ecdysozoa</taxon>
        <taxon>Arthropoda</taxon>
        <taxon>Chelicerata</taxon>
        <taxon>Arachnida</taxon>
        <taxon>Araneae</taxon>
        <taxon>Araneomorphae</taxon>
        <taxon>Entelegynae</taxon>
        <taxon>Araneoidea</taxon>
        <taxon>Araneidae</taxon>
        <taxon>Araneus</taxon>
    </lineage>
</organism>
<dbReference type="OrthoDB" id="6437707at2759"/>
<dbReference type="AlphaFoldDB" id="A0A4Y2FNA3"/>
<sequence>MPHLNLFNLKFVKSQTKFEGLLEQLGALKTSVVKEIYLVVTGKILTRVSEIWYSDKVEFSNKLLQTQRSPLLSIAKAYSTASTDALHVLSGCPPLDLKIRTDVAISQHIHCIKNSRDIGDLQSFDFVRARKPWDVVRIEWHAVFGFETESRSGHRVNNSDGLSQRATPFIPSLLTAAIYQRLLGQGSGSSGSPTLTLLCFNALITAEPGKSAVYSLAFH</sequence>